<dbReference type="EMBL" id="CAWUPB010001173">
    <property type="protein sequence ID" value="CAK7346481.1"/>
    <property type="molecule type" value="Genomic_DNA"/>
</dbReference>
<keyword evidence="2" id="KW-1185">Reference proteome</keyword>
<evidence type="ECO:0000313" key="2">
    <source>
        <dbReference type="Proteomes" id="UP001314170"/>
    </source>
</evidence>
<dbReference type="AlphaFoldDB" id="A0AAV1S4Z5"/>
<evidence type="ECO:0000313" key="1">
    <source>
        <dbReference type="EMBL" id="CAK7346481.1"/>
    </source>
</evidence>
<comment type="caution">
    <text evidence="1">The sequence shown here is derived from an EMBL/GenBank/DDBJ whole genome shotgun (WGS) entry which is preliminary data.</text>
</comment>
<reference evidence="1 2" key="1">
    <citation type="submission" date="2024-01" db="EMBL/GenBank/DDBJ databases">
        <authorList>
            <person name="Waweru B."/>
        </authorList>
    </citation>
    <scope>NUCLEOTIDE SEQUENCE [LARGE SCALE GENOMIC DNA]</scope>
</reference>
<name>A0AAV1S4Z5_9ROSI</name>
<organism evidence="1 2">
    <name type="scientific">Dovyalis caffra</name>
    <dbReference type="NCBI Taxonomy" id="77055"/>
    <lineage>
        <taxon>Eukaryota</taxon>
        <taxon>Viridiplantae</taxon>
        <taxon>Streptophyta</taxon>
        <taxon>Embryophyta</taxon>
        <taxon>Tracheophyta</taxon>
        <taxon>Spermatophyta</taxon>
        <taxon>Magnoliopsida</taxon>
        <taxon>eudicotyledons</taxon>
        <taxon>Gunneridae</taxon>
        <taxon>Pentapetalae</taxon>
        <taxon>rosids</taxon>
        <taxon>fabids</taxon>
        <taxon>Malpighiales</taxon>
        <taxon>Salicaceae</taxon>
        <taxon>Flacourtieae</taxon>
        <taxon>Dovyalis</taxon>
    </lineage>
</organism>
<protein>
    <submittedName>
        <fullName evidence="1">Uncharacterized protein</fullName>
    </submittedName>
</protein>
<dbReference type="Proteomes" id="UP001314170">
    <property type="component" value="Unassembled WGS sequence"/>
</dbReference>
<sequence>MRIRNGSGQVLAGTCYSFIILARDDHHLAENSSTKTIKPKSSWPKAVLLPALPCKVSPYSICDMSRGLP</sequence>
<accession>A0AAV1S4Z5</accession>
<gene>
    <name evidence="1" type="ORF">DCAF_LOCUS19158</name>
</gene>
<proteinExistence type="predicted"/>